<dbReference type="Pfam" id="PF02270">
    <property type="entry name" value="TFIIF_beta"/>
    <property type="match status" value="1"/>
</dbReference>
<comment type="similarity">
    <text evidence="2">Belongs to the TFIIF beta subunit family.</text>
</comment>
<proteinExistence type="inferred from homology"/>
<evidence type="ECO:0000256" key="8">
    <source>
        <dbReference type="ARBA" id="ARBA00081473"/>
    </source>
</evidence>
<evidence type="ECO:0000256" key="7">
    <source>
        <dbReference type="ARBA" id="ARBA00023242"/>
    </source>
</evidence>
<evidence type="ECO:0000256" key="1">
    <source>
        <dbReference type="ARBA" id="ARBA00004123"/>
    </source>
</evidence>
<dbReference type="GO" id="GO:0003677">
    <property type="term" value="F:DNA binding"/>
    <property type="evidence" value="ECO:0007669"/>
    <property type="project" value="UniProtKB-KW"/>
</dbReference>
<dbReference type="PANTHER" id="PTHR10445">
    <property type="entry name" value="GENERAL TRANSCRIPTION FACTOR IIF SUBUNIT 2"/>
    <property type="match status" value="1"/>
</dbReference>
<keyword evidence="5" id="KW-0238">DNA-binding</keyword>
<dbReference type="InterPro" id="IPR036388">
    <property type="entry name" value="WH-like_DNA-bd_sf"/>
</dbReference>
<evidence type="ECO:0000259" key="10">
    <source>
        <dbReference type="Pfam" id="PF02270"/>
    </source>
</evidence>
<dbReference type="InterPro" id="IPR040504">
    <property type="entry name" value="TFIIF_beta_N"/>
</dbReference>
<dbReference type="Pfam" id="PF17683">
    <property type="entry name" value="TFIIF_beta_N"/>
    <property type="match status" value="1"/>
</dbReference>
<keyword evidence="4" id="KW-0805">Transcription regulation</keyword>
<dbReference type="SUPFAM" id="SSF46785">
    <property type="entry name" value="Winged helix' DNA-binding domain"/>
    <property type="match status" value="1"/>
</dbReference>
<dbReference type="FunFam" id="1.10.10.10:FF:000035">
    <property type="entry name" value="General transcription factor IIF subunit 2"/>
    <property type="match status" value="1"/>
</dbReference>
<organism evidence="12 13">
    <name type="scientific">Anncaliia algerae PRA339</name>
    <dbReference type="NCBI Taxonomy" id="1288291"/>
    <lineage>
        <taxon>Eukaryota</taxon>
        <taxon>Fungi</taxon>
        <taxon>Fungi incertae sedis</taxon>
        <taxon>Microsporidia</taxon>
        <taxon>Tubulinosematoidea</taxon>
        <taxon>Tubulinosematidae</taxon>
        <taxon>Anncaliia</taxon>
    </lineage>
</organism>
<keyword evidence="6" id="KW-0804">Transcription</keyword>
<reference evidence="13" key="1">
    <citation type="submission" date="2013-02" db="EMBL/GenBank/DDBJ databases">
        <authorList>
            <consortium name="The Broad Institute Genome Sequencing Platform"/>
            <person name="Cuomo C."/>
            <person name="Becnel J."/>
            <person name="Sanscrainte N."/>
            <person name="Walker B."/>
            <person name="Young S.K."/>
            <person name="Zeng Q."/>
            <person name="Gargeya S."/>
            <person name="Fitzgerald M."/>
            <person name="Haas B."/>
            <person name="Abouelleil A."/>
            <person name="Alvarado L."/>
            <person name="Arachchi H.M."/>
            <person name="Berlin A.M."/>
            <person name="Chapman S.B."/>
            <person name="Dewar J."/>
            <person name="Goldberg J."/>
            <person name="Griggs A."/>
            <person name="Gujja S."/>
            <person name="Hansen M."/>
            <person name="Howarth C."/>
            <person name="Imamovic A."/>
            <person name="Larimer J."/>
            <person name="McCowan C."/>
            <person name="Murphy C."/>
            <person name="Neiman D."/>
            <person name="Pearson M."/>
            <person name="Priest M."/>
            <person name="Roberts A."/>
            <person name="Saif S."/>
            <person name="Shea T."/>
            <person name="Sisk P."/>
            <person name="Sykes S."/>
            <person name="Wortman J."/>
            <person name="Nusbaum C."/>
            <person name="Birren B."/>
        </authorList>
    </citation>
    <scope>NUCLEOTIDE SEQUENCE [LARGE SCALE GENOMIC DNA]</scope>
    <source>
        <strain evidence="13">PRA339</strain>
    </source>
</reference>
<feature type="domain" description="TFIIF beta subunit N-terminal" evidence="11">
    <location>
        <begin position="10"/>
        <end position="85"/>
    </location>
</feature>
<dbReference type="PANTHER" id="PTHR10445:SF0">
    <property type="entry name" value="GENERAL TRANSCRIPTION FACTOR IIF SUBUNIT 2"/>
    <property type="match status" value="1"/>
</dbReference>
<dbReference type="InterPro" id="IPR036390">
    <property type="entry name" value="WH_DNA-bd_sf"/>
</dbReference>
<dbReference type="EMBL" id="KK365176">
    <property type="protein sequence ID" value="KCZ80531.1"/>
    <property type="molecule type" value="Genomic_DNA"/>
</dbReference>
<sequence>MLIDTTNSENTFWLVKFPPFLAEKLSKIHNEAQIGEISISPEGEISFILSNIMISQGFPTDYSISTVTKSEKIYLLKDGSIEGYSVKEIYINPVQNDIYYEFITNRNKNIYKEAETKVINYKSEGKVSKGFGSLSDVEFIARNRKRLLQAKKRERLDKNEVIDMIFRAFEKHKQWSVRDLADFTGQPLAYIQELLPDICNVNKKDHKGFYELKPEFRNERN</sequence>
<gene>
    <name evidence="12" type="ORF">H312_02066</name>
</gene>
<evidence type="ECO:0000256" key="6">
    <source>
        <dbReference type="ARBA" id="ARBA00023163"/>
    </source>
</evidence>
<evidence type="ECO:0000256" key="2">
    <source>
        <dbReference type="ARBA" id="ARBA00009543"/>
    </source>
</evidence>
<dbReference type="GO" id="GO:0005674">
    <property type="term" value="C:transcription factor TFIIF complex"/>
    <property type="evidence" value="ECO:0007669"/>
    <property type="project" value="InterPro"/>
</dbReference>
<protein>
    <recommendedName>
        <fullName evidence="3">Transcription initiation factor IIF subunit beta</fullName>
    </recommendedName>
    <alternativeName>
        <fullName evidence="9">TFIIF medium subunit</fullName>
    </alternativeName>
    <alternativeName>
        <fullName evidence="8">TFIIF-beta</fullName>
    </alternativeName>
</protein>
<feature type="domain" description="TFIIF beta subunit HTH" evidence="10">
    <location>
        <begin position="155"/>
        <end position="217"/>
    </location>
</feature>
<dbReference type="InterPro" id="IPR003196">
    <property type="entry name" value="TFIIF_beta"/>
</dbReference>
<evidence type="ECO:0000256" key="5">
    <source>
        <dbReference type="ARBA" id="ARBA00023125"/>
    </source>
</evidence>
<evidence type="ECO:0000256" key="3">
    <source>
        <dbReference type="ARBA" id="ARBA00021453"/>
    </source>
</evidence>
<accession>A0A059F0N2</accession>
<name>A0A059F0N2_9MICR</name>
<dbReference type="InterPro" id="IPR040450">
    <property type="entry name" value="TFIIF_beta_HTH"/>
</dbReference>
<dbReference type="Gene3D" id="1.10.10.10">
    <property type="entry name" value="Winged helix-like DNA-binding domain superfamily/Winged helix DNA-binding domain"/>
    <property type="match status" value="1"/>
</dbReference>
<dbReference type="STRING" id="1288291.A0A059F0N2"/>
<dbReference type="SUPFAM" id="SSF50916">
    <property type="entry name" value="Rap30/74 interaction domains"/>
    <property type="match status" value="1"/>
</dbReference>
<dbReference type="InterPro" id="IPR011039">
    <property type="entry name" value="TFIIF_interaction"/>
</dbReference>
<evidence type="ECO:0000256" key="4">
    <source>
        <dbReference type="ARBA" id="ARBA00023015"/>
    </source>
</evidence>
<comment type="subcellular location">
    <subcellularLocation>
        <location evidence="1">Nucleus</location>
    </subcellularLocation>
</comment>
<keyword evidence="13" id="KW-1185">Reference proteome</keyword>
<dbReference type="HOGENOM" id="CLU_047858_0_0_1"/>
<dbReference type="Proteomes" id="UP000030655">
    <property type="component" value="Unassembled WGS sequence"/>
</dbReference>
<evidence type="ECO:0000256" key="9">
    <source>
        <dbReference type="ARBA" id="ARBA00081863"/>
    </source>
</evidence>
<dbReference type="AlphaFoldDB" id="A0A059F0N2"/>
<keyword evidence="7" id="KW-0539">Nucleus</keyword>
<evidence type="ECO:0000313" key="13">
    <source>
        <dbReference type="Proteomes" id="UP000030655"/>
    </source>
</evidence>
<dbReference type="VEuPathDB" id="MicrosporidiaDB:H312_02066"/>
<evidence type="ECO:0000259" key="11">
    <source>
        <dbReference type="Pfam" id="PF17683"/>
    </source>
</evidence>
<dbReference type="OrthoDB" id="26094at2759"/>
<reference evidence="12 13" key="2">
    <citation type="submission" date="2014-03" db="EMBL/GenBank/DDBJ databases">
        <title>The Genome Sequence of Anncaliia algerae insect isolate PRA339.</title>
        <authorList>
            <consortium name="The Broad Institute Genome Sequencing Platform"/>
            <consortium name="The Broad Institute Genome Sequencing Center for Infectious Disease"/>
            <person name="Cuomo C."/>
            <person name="Becnel J."/>
            <person name="Sanscrainte N."/>
            <person name="Walker B."/>
            <person name="Young S.K."/>
            <person name="Zeng Q."/>
            <person name="Gargeya S."/>
            <person name="Fitzgerald M."/>
            <person name="Haas B."/>
            <person name="Abouelleil A."/>
            <person name="Alvarado L."/>
            <person name="Arachchi H.M."/>
            <person name="Berlin A.M."/>
            <person name="Chapman S.B."/>
            <person name="Dewar J."/>
            <person name="Goldberg J."/>
            <person name="Griggs A."/>
            <person name="Gujja S."/>
            <person name="Hansen M."/>
            <person name="Howarth C."/>
            <person name="Imamovic A."/>
            <person name="Larimer J."/>
            <person name="McCowan C."/>
            <person name="Murphy C."/>
            <person name="Neiman D."/>
            <person name="Pearson M."/>
            <person name="Priest M."/>
            <person name="Roberts A."/>
            <person name="Saif S."/>
            <person name="Shea T."/>
            <person name="Sisk P."/>
            <person name="Sykes S."/>
            <person name="Wortman J."/>
            <person name="Nusbaum C."/>
            <person name="Birren B."/>
        </authorList>
    </citation>
    <scope>NUCLEOTIDE SEQUENCE [LARGE SCALE GENOMIC DNA]</scope>
    <source>
        <strain evidence="12 13">PRA339</strain>
    </source>
</reference>
<dbReference type="GO" id="GO:0006367">
    <property type="term" value="P:transcription initiation at RNA polymerase II promoter"/>
    <property type="evidence" value="ECO:0007669"/>
    <property type="project" value="InterPro"/>
</dbReference>
<evidence type="ECO:0000313" key="12">
    <source>
        <dbReference type="EMBL" id="KCZ80531.1"/>
    </source>
</evidence>